<name>A0ABP1E8W1_9APHY</name>
<gene>
    <name evidence="1" type="ORF">GFSPODELE1_LOCUS10738</name>
</gene>
<evidence type="ECO:0000313" key="2">
    <source>
        <dbReference type="Proteomes" id="UP001497453"/>
    </source>
</evidence>
<keyword evidence="2" id="KW-1185">Reference proteome</keyword>
<dbReference type="EMBL" id="OZ037952">
    <property type="protein sequence ID" value="CAL1716400.1"/>
    <property type="molecule type" value="Genomic_DNA"/>
</dbReference>
<accession>A0ABP1E8W1</accession>
<dbReference type="Proteomes" id="UP001497453">
    <property type="component" value="Chromosome 9"/>
</dbReference>
<reference evidence="2" key="1">
    <citation type="submission" date="2024-04" db="EMBL/GenBank/DDBJ databases">
        <authorList>
            <person name="Shaw F."/>
            <person name="Minotto A."/>
        </authorList>
    </citation>
    <scope>NUCLEOTIDE SEQUENCE [LARGE SCALE GENOMIC DNA]</scope>
</reference>
<sequence length="332" mass="36738">MSSHMAIPVLVQPVKVNLFSKIVANIKNHARTSHSKRLSKLRPLRLPAEVAKKEAAKKAKLEKPNVWQRVKKVPETIKEKLSKKTPAKVDDVAKVETPSPVIAVDEALKQFQISSSLFKDDDYEYQDDDEDDDEPLLETEPLPILNSTAGWDLSATWKTKITEHAYPTIETVQIPTSPLCAVIEQWGEWNEGTDSEVSSIDSEELLTPEGSPILGCNELPCVPVKAGVVECEDTPYGQDVPESRSSAACVVRELKYRQVPPTITYAPRFMPKSTTVNISWAYGCKFSVDAAPLVRKSTNVVEVGCEALKRTTRGTLKGKENAPRGTLFPLSQ</sequence>
<proteinExistence type="predicted"/>
<evidence type="ECO:0000313" key="1">
    <source>
        <dbReference type="EMBL" id="CAL1716400.1"/>
    </source>
</evidence>
<protein>
    <submittedName>
        <fullName evidence="1">Uncharacterized protein</fullName>
    </submittedName>
</protein>
<organism evidence="1 2">
    <name type="scientific">Somion occarium</name>
    <dbReference type="NCBI Taxonomy" id="3059160"/>
    <lineage>
        <taxon>Eukaryota</taxon>
        <taxon>Fungi</taxon>
        <taxon>Dikarya</taxon>
        <taxon>Basidiomycota</taxon>
        <taxon>Agaricomycotina</taxon>
        <taxon>Agaricomycetes</taxon>
        <taxon>Polyporales</taxon>
        <taxon>Cerrenaceae</taxon>
        <taxon>Somion</taxon>
    </lineage>
</organism>